<evidence type="ECO:0000313" key="3">
    <source>
        <dbReference type="EMBL" id="MFD2611663.1"/>
    </source>
</evidence>
<dbReference type="RefSeq" id="WP_377600532.1">
    <property type="nucleotide sequence ID" value="NZ_JBHUME010000005.1"/>
</dbReference>
<organism evidence="3 4">
    <name type="scientific">Paenibacillus gansuensis</name>
    <dbReference type="NCBI Taxonomy" id="306542"/>
    <lineage>
        <taxon>Bacteria</taxon>
        <taxon>Bacillati</taxon>
        <taxon>Bacillota</taxon>
        <taxon>Bacilli</taxon>
        <taxon>Bacillales</taxon>
        <taxon>Paenibacillaceae</taxon>
        <taxon>Paenibacillus</taxon>
    </lineage>
</organism>
<evidence type="ECO:0000259" key="1">
    <source>
        <dbReference type="Pfam" id="PF03033"/>
    </source>
</evidence>
<evidence type="ECO:0000259" key="2">
    <source>
        <dbReference type="Pfam" id="PF06722"/>
    </source>
</evidence>
<accession>A0ABW5P914</accession>
<keyword evidence="4" id="KW-1185">Reference proteome</keyword>
<dbReference type="Proteomes" id="UP001597541">
    <property type="component" value="Unassembled WGS sequence"/>
</dbReference>
<dbReference type="InterPro" id="IPR004276">
    <property type="entry name" value="GlycoTrans_28_N"/>
</dbReference>
<dbReference type="InterPro" id="IPR010610">
    <property type="entry name" value="EryCIII-like_C"/>
</dbReference>
<protein>
    <submittedName>
        <fullName evidence="3">Glycosyltransferase</fullName>
    </submittedName>
</protein>
<gene>
    <name evidence="3" type="ORF">ACFSUF_04420</name>
</gene>
<comment type="caution">
    <text evidence="3">The sequence shown here is derived from an EMBL/GenBank/DDBJ whole genome shotgun (WGS) entry which is preliminary data.</text>
</comment>
<dbReference type="CDD" id="cd03784">
    <property type="entry name" value="GT1_Gtf-like"/>
    <property type="match status" value="1"/>
</dbReference>
<dbReference type="Gene3D" id="3.40.50.2000">
    <property type="entry name" value="Glycogen Phosphorylase B"/>
    <property type="match status" value="2"/>
</dbReference>
<dbReference type="InterPro" id="IPR002213">
    <property type="entry name" value="UDP_glucos_trans"/>
</dbReference>
<dbReference type="PANTHER" id="PTHR48050">
    <property type="entry name" value="STEROL 3-BETA-GLUCOSYLTRANSFERASE"/>
    <property type="match status" value="1"/>
</dbReference>
<dbReference type="PANTHER" id="PTHR48050:SF13">
    <property type="entry name" value="STEROL 3-BETA-GLUCOSYLTRANSFERASE UGT80A2"/>
    <property type="match status" value="1"/>
</dbReference>
<dbReference type="EMBL" id="JBHUME010000005">
    <property type="protein sequence ID" value="MFD2611663.1"/>
    <property type="molecule type" value="Genomic_DNA"/>
</dbReference>
<dbReference type="Pfam" id="PF06722">
    <property type="entry name" value="EryCIII-like_C"/>
    <property type="match status" value="1"/>
</dbReference>
<dbReference type="InterPro" id="IPR050426">
    <property type="entry name" value="Glycosyltransferase_28"/>
</dbReference>
<feature type="domain" description="Erythromycin biosynthesis protein CIII-like C-terminal" evidence="2">
    <location>
        <begin position="304"/>
        <end position="416"/>
    </location>
</feature>
<evidence type="ECO:0000313" key="4">
    <source>
        <dbReference type="Proteomes" id="UP001597541"/>
    </source>
</evidence>
<dbReference type="Pfam" id="PF03033">
    <property type="entry name" value="Glyco_transf_28"/>
    <property type="match status" value="1"/>
</dbReference>
<dbReference type="SUPFAM" id="SSF53756">
    <property type="entry name" value="UDP-Glycosyltransferase/glycogen phosphorylase"/>
    <property type="match status" value="1"/>
</dbReference>
<proteinExistence type="predicted"/>
<feature type="domain" description="Glycosyltransferase family 28 N-terminal" evidence="1">
    <location>
        <begin position="3"/>
        <end position="143"/>
    </location>
</feature>
<name>A0ABW5P914_9BACL</name>
<reference evidence="4" key="1">
    <citation type="journal article" date="2019" name="Int. J. Syst. Evol. Microbiol.">
        <title>The Global Catalogue of Microorganisms (GCM) 10K type strain sequencing project: providing services to taxonomists for standard genome sequencing and annotation.</title>
        <authorList>
            <consortium name="The Broad Institute Genomics Platform"/>
            <consortium name="The Broad Institute Genome Sequencing Center for Infectious Disease"/>
            <person name="Wu L."/>
            <person name="Ma J."/>
        </authorList>
    </citation>
    <scope>NUCLEOTIDE SEQUENCE [LARGE SCALE GENOMIC DNA]</scope>
    <source>
        <strain evidence="4">KCTC 3950</strain>
    </source>
</reference>
<sequence>MLITMLTTGSRGDTQPYIALGLALKKKGHRVRIAASESFRDFVEQYGLEYSLIRGDVNKIAQSELAKDAGKADNPLKFFKSLKKEEFKQLFLEMQQDMYQACLGADAIVYHPGATLGYFAAQELKIPSILATPFPMTPTRAYPNLLFYNRPSFGKLYNKLTHRIFEQGFWMISGGQVKQFWKNQFGMVPRKFSNPFPKQRTATHPTLISLSPSVFPRPDDWSEHVHCDGYWFLEPDRSYNPPQELQDFLDAGKPPVYVGFGSISGQAQASETTAIVIEALKRSGQRGIIAKGWGGMERPDELDKDILFIDGAPHDWLFPRMAAVVHHGGAGTTAEGLRSGVPSLIIPFTNDQFAWGQRVHELGAGAKAIPRKQLNSSNLAEAIRHTQTDEVKAKAQALGSRIRFEQGAEASAQAVIDCIETYHRKGK</sequence>